<proteinExistence type="predicted"/>
<accession>A0A1J4QCC8</accession>
<dbReference type="InterPro" id="IPR021879">
    <property type="entry name" value="VC2046_fam"/>
</dbReference>
<name>A0A1J4QCC8_9GAMM</name>
<comment type="caution">
    <text evidence="1">The sequence shown here is derived from an EMBL/GenBank/DDBJ whole genome shotgun (WGS) entry which is preliminary data.</text>
</comment>
<protein>
    <submittedName>
        <fullName evidence="1">Uncharacterized protein</fullName>
    </submittedName>
</protein>
<dbReference type="AlphaFoldDB" id="A0A1J4QCC8"/>
<sequence>MLPELNANLLVNDSQLGDHLNQAVIDGRRSDFGLLLALISEDARDLPRIEEPKSEQGQPDWRAYFGLPEQNPLYANEQDGIRAPQLSALAGGLQQDSLRLLLSMRAEPLRASNELLPPEVSGNLNPRTLARLSGELNTGLPVQPARMLEVLNAVKAMA</sequence>
<dbReference type="Proteomes" id="UP000243073">
    <property type="component" value="Unassembled WGS sequence"/>
</dbReference>
<evidence type="ECO:0000313" key="2">
    <source>
        <dbReference type="Proteomes" id="UP000243073"/>
    </source>
</evidence>
<dbReference type="RefSeq" id="WP_071473363.1">
    <property type="nucleotide sequence ID" value="NZ_MDKE01000033.1"/>
</dbReference>
<keyword evidence="2" id="KW-1185">Reference proteome</keyword>
<dbReference type="Pfam" id="PF11993">
    <property type="entry name" value="VC2046"/>
    <property type="match status" value="1"/>
</dbReference>
<evidence type="ECO:0000313" key="1">
    <source>
        <dbReference type="EMBL" id="OIN07744.1"/>
    </source>
</evidence>
<reference evidence="1 2" key="1">
    <citation type="submission" date="2016-07" db="EMBL/GenBank/DDBJ databases">
        <title>Draft Genome Sequence of Oceanisphaera psychrotolerans, isolated from coastal sediment samples.</title>
        <authorList>
            <person name="Zhuo S."/>
            <person name="Ruan Z."/>
        </authorList>
    </citation>
    <scope>NUCLEOTIDE SEQUENCE [LARGE SCALE GENOMIC DNA]</scope>
    <source>
        <strain evidence="1 2">LAM-WHM-ZC</strain>
    </source>
</reference>
<dbReference type="EMBL" id="MDKE01000033">
    <property type="protein sequence ID" value="OIN07744.1"/>
    <property type="molecule type" value="Genomic_DNA"/>
</dbReference>
<organism evidence="1 2">
    <name type="scientific">Oceanisphaera psychrotolerans</name>
    <dbReference type="NCBI Taxonomy" id="1414654"/>
    <lineage>
        <taxon>Bacteria</taxon>
        <taxon>Pseudomonadati</taxon>
        <taxon>Pseudomonadota</taxon>
        <taxon>Gammaproteobacteria</taxon>
        <taxon>Aeromonadales</taxon>
        <taxon>Aeromonadaceae</taxon>
        <taxon>Oceanisphaera</taxon>
    </lineage>
</organism>
<gene>
    <name evidence="1" type="ORF">BFR47_03845</name>
</gene>
<dbReference type="OrthoDB" id="7061360at2"/>